<dbReference type="OrthoDB" id="3635752at2"/>
<reference evidence="2 3" key="1">
    <citation type="submission" date="2019-06" db="EMBL/GenBank/DDBJ databases">
        <title>Sequencing the genomes of 1000 actinobacteria strains.</title>
        <authorList>
            <person name="Klenk H.-P."/>
        </authorList>
    </citation>
    <scope>NUCLEOTIDE SEQUENCE [LARGE SCALE GENOMIC DNA]</scope>
    <source>
        <strain evidence="2 3">DSM 12335</strain>
    </source>
</reference>
<protein>
    <recommendedName>
        <fullName evidence="4">Type III secretion system (T3SS) SseB-like protein</fullName>
    </recommendedName>
</protein>
<gene>
    <name evidence="2" type="ORF">FB467_1513</name>
</gene>
<proteinExistence type="predicted"/>
<evidence type="ECO:0000313" key="3">
    <source>
        <dbReference type="Proteomes" id="UP000319516"/>
    </source>
</evidence>
<sequence>MNDPQELQPEDLTGQDPLLPETGEPTPGESEIDRLVEQIEGPEDRTGMAALWSVTMNLPNWWFIAVGEEGMESPAAAEVDGQLVLLAFTDSHRARHFAVQQQMIAEGEDLAAIALPPRQVVESAAAYSSADIEGLMFDSNISGFYLPVDQMAALWDAVMESDDEPDEGTEPGQPTG</sequence>
<keyword evidence="3" id="KW-1185">Reference proteome</keyword>
<dbReference type="EMBL" id="VFOP01000001">
    <property type="protein sequence ID" value="TQL50405.1"/>
    <property type="molecule type" value="Genomic_DNA"/>
</dbReference>
<feature type="compositionally biased region" description="Low complexity" evidence="1">
    <location>
        <begin position="17"/>
        <end position="29"/>
    </location>
</feature>
<evidence type="ECO:0000313" key="2">
    <source>
        <dbReference type="EMBL" id="TQL50405.1"/>
    </source>
</evidence>
<dbReference type="AlphaFoldDB" id="A0A542YQM2"/>
<evidence type="ECO:0000256" key="1">
    <source>
        <dbReference type="SAM" id="MobiDB-lite"/>
    </source>
</evidence>
<dbReference type="RefSeq" id="WP_141784544.1">
    <property type="nucleotide sequence ID" value="NZ_BAAAIK010000002.1"/>
</dbReference>
<evidence type="ECO:0008006" key="4">
    <source>
        <dbReference type="Google" id="ProtNLM"/>
    </source>
</evidence>
<organism evidence="2 3">
    <name type="scientific">Ornithinicoccus hortensis</name>
    <dbReference type="NCBI Taxonomy" id="82346"/>
    <lineage>
        <taxon>Bacteria</taxon>
        <taxon>Bacillati</taxon>
        <taxon>Actinomycetota</taxon>
        <taxon>Actinomycetes</taxon>
        <taxon>Micrococcales</taxon>
        <taxon>Intrasporangiaceae</taxon>
        <taxon>Ornithinicoccus</taxon>
    </lineage>
</organism>
<feature type="region of interest" description="Disordered" evidence="1">
    <location>
        <begin position="1"/>
        <end position="31"/>
    </location>
</feature>
<comment type="caution">
    <text evidence="2">The sequence shown here is derived from an EMBL/GenBank/DDBJ whole genome shotgun (WGS) entry which is preliminary data.</text>
</comment>
<name>A0A542YQM2_9MICO</name>
<dbReference type="Proteomes" id="UP000319516">
    <property type="component" value="Unassembled WGS sequence"/>
</dbReference>
<accession>A0A542YQM2</accession>